<dbReference type="InParanoid" id="I7MGM5"/>
<keyword evidence="2" id="KW-0732">Signal</keyword>
<dbReference type="PANTHER" id="PTHR13354">
    <property type="entry name" value="ROUND SPERMATID BASIC PROTEIN 1"/>
    <property type="match status" value="1"/>
</dbReference>
<dbReference type="AlphaFoldDB" id="I7MGM5"/>
<dbReference type="HOGENOM" id="CLU_279604_0_0_1"/>
<dbReference type="GO" id="GO:0005634">
    <property type="term" value="C:nucleus"/>
    <property type="evidence" value="ECO:0007669"/>
    <property type="project" value="InterPro"/>
</dbReference>
<protein>
    <submittedName>
        <fullName evidence="3">Uncharacterized protein</fullName>
    </submittedName>
</protein>
<feature type="region of interest" description="Disordered" evidence="1">
    <location>
        <begin position="869"/>
        <end position="1004"/>
    </location>
</feature>
<sequence>MSRRVQQMLLIIALLGTLQVVTSQKIIVSSYIQAKAQNVITVPKDQLSQIKSLSIEGWVRPSQTMDYPYPASVPRKSYSLIMGSSTSSSGWGDNVKGVDSFLNLYTNKWTDQSGFILAYENGKNFEYIYNNLRYADFFGRWFFVYGVYLSDIQKHYLVTYSAYDESWQEAISSVVKKNPIIDFYQFSVNSQDVKKSVQFNGYIADPNLTYSASSSYYSSLDQLKAYISQKQQKPKYIGVLQKTVFTYIGQSATIPDGGLYESFGNYQGADEYSINGQAQFTGAFASVGNTILFRLGTNNPEVFKSFYEEGDLALLAYVQNGKKTCMQTYRINLSATDLTNGKQCFDVVPKKGEWFYFYQGYSRKLGRVFNYVRIGGQNYYAATTDVLHVDPNAFYLFVGQDSVSMKWAGSFQGFNLEFGPGAYRETLITEFPPVKDKSVKDKVVIPKTYVDPQILQSKASQTLAIDAKIVSQNYISSVKEYAIHFWFRRDLITPELIDFQAAKSQQSVAGVTERDDYTSTDVAGDAALSIQYLDHSKGDSPAFVFTTYNDAGSDKFKSATVNFDTKFDQGQWIWVYFAYSQPLQQASIYVGLPDGQTKIVKQINQVSHSQAHNLKALIGRSGTTMNPVTGQFYDAQFVYYDGCYQSSTATIENYKAANVKNPPSTQPKQGVYSAFDRKSFSKKNPPTQNPNQFTTEVAGALQYGLAAWARWNKSSLKNAAGNLLFTLSIYDKTTIGKTYNKLGSLVLQVYYKKKYLYFSTYQYVHAKLKDVNPAVQKFFVPKNARTSWCYYYFGYSHLDQQAVGSVKCLSGFQHEVKFDNTNHIIPSAFTFQVAKDDILNIWKGEVYQPSVIIGYPVALNFQYDNAYYPQDPSSGSLPDDDDSGNKQPDEGDDDEPEEEDDPKVPSKPATDPSTPATNTTTPVTNPVNPATNSTTPVTNTTTPETNPIIPATNTTIPATNTTTPATNTTTPDVTPVIPATNTTTPATNTTTPATNTTTPTQPQQPSCAVIYSECGYTNKIQEVCQNIPSLEIRNIRSIQVPNGTTLKFFQKENYKGVNVKFLQSVECIELGLKEDPKIQWDDLVKLFNAGKIGFIDSEGNDIGLHKAKKVFFKTNLRMQLRKKHSSD</sequence>
<dbReference type="STRING" id="312017.I7MGM5"/>
<dbReference type="SUPFAM" id="SSF49695">
    <property type="entry name" value="gamma-Crystallin-like"/>
    <property type="match status" value="1"/>
</dbReference>
<proteinExistence type="predicted"/>
<accession>I7MGM5</accession>
<dbReference type="InterPro" id="IPR011024">
    <property type="entry name" value="G_crystallin-like"/>
</dbReference>
<dbReference type="KEGG" id="tet:TTHERM_00471040"/>
<dbReference type="GeneID" id="7840961"/>
<evidence type="ECO:0000256" key="1">
    <source>
        <dbReference type="SAM" id="MobiDB-lite"/>
    </source>
</evidence>
<feature type="compositionally biased region" description="Low complexity" evidence="1">
    <location>
        <begin position="908"/>
        <end position="1004"/>
    </location>
</feature>
<feature type="compositionally biased region" description="Acidic residues" evidence="1">
    <location>
        <begin position="890"/>
        <end position="901"/>
    </location>
</feature>
<organism evidence="3 4">
    <name type="scientific">Tetrahymena thermophila (strain SB210)</name>
    <dbReference type="NCBI Taxonomy" id="312017"/>
    <lineage>
        <taxon>Eukaryota</taxon>
        <taxon>Sar</taxon>
        <taxon>Alveolata</taxon>
        <taxon>Ciliophora</taxon>
        <taxon>Intramacronucleata</taxon>
        <taxon>Oligohymenophorea</taxon>
        <taxon>Hymenostomatida</taxon>
        <taxon>Tetrahymenina</taxon>
        <taxon>Tetrahymenidae</taxon>
        <taxon>Tetrahymena</taxon>
    </lineage>
</organism>
<dbReference type="EMBL" id="GG662622">
    <property type="protein sequence ID" value="EAR85331.1"/>
    <property type="molecule type" value="Genomic_DNA"/>
</dbReference>
<feature type="chain" id="PRO_5003712348" evidence="2">
    <location>
        <begin position="24"/>
        <end position="1127"/>
    </location>
</feature>
<dbReference type="OMA" id="AVIYSEC"/>
<evidence type="ECO:0000313" key="4">
    <source>
        <dbReference type="Proteomes" id="UP000009168"/>
    </source>
</evidence>
<dbReference type="Proteomes" id="UP000009168">
    <property type="component" value="Unassembled WGS sequence"/>
</dbReference>
<evidence type="ECO:0000313" key="3">
    <source>
        <dbReference type="EMBL" id="EAR85331.1"/>
    </source>
</evidence>
<dbReference type="InterPro" id="IPR026306">
    <property type="entry name" value="RSBN1/Dpy-2/CEP530"/>
</dbReference>
<name>I7MGM5_TETTS</name>
<feature type="signal peptide" evidence="2">
    <location>
        <begin position="1"/>
        <end position="23"/>
    </location>
</feature>
<gene>
    <name evidence="3" type="ORF">TTHERM_00471040</name>
</gene>
<dbReference type="PANTHER" id="PTHR13354:SF11">
    <property type="entry name" value="LYSINE-SPECIFIC DEMETHYLASE 9"/>
    <property type="match status" value="1"/>
</dbReference>
<keyword evidence="4" id="KW-1185">Reference proteome</keyword>
<dbReference type="RefSeq" id="XP_001032994.1">
    <property type="nucleotide sequence ID" value="XM_001032994.3"/>
</dbReference>
<dbReference type="eggNOG" id="ENOG502RT08">
    <property type="taxonomic scope" value="Eukaryota"/>
</dbReference>
<reference evidence="4" key="1">
    <citation type="journal article" date="2006" name="PLoS Biol.">
        <title>Macronuclear genome sequence of the ciliate Tetrahymena thermophila, a model eukaryote.</title>
        <authorList>
            <person name="Eisen J.A."/>
            <person name="Coyne R.S."/>
            <person name="Wu M."/>
            <person name="Wu D."/>
            <person name="Thiagarajan M."/>
            <person name="Wortman J.R."/>
            <person name="Badger J.H."/>
            <person name="Ren Q."/>
            <person name="Amedeo P."/>
            <person name="Jones K.M."/>
            <person name="Tallon L.J."/>
            <person name="Delcher A.L."/>
            <person name="Salzberg S.L."/>
            <person name="Silva J.C."/>
            <person name="Haas B.J."/>
            <person name="Majoros W.H."/>
            <person name="Farzad M."/>
            <person name="Carlton J.M."/>
            <person name="Smith R.K. Jr."/>
            <person name="Garg J."/>
            <person name="Pearlman R.E."/>
            <person name="Karrer K.M."/>
            <person name="Sun L."/>
            <person name="Manning G."/>
            <person name="Elde N.C."/>
            <person name="Turkewitz A.P."/>
            <person name="Asai D.J."/>
            <person name="Wilkes D.E."/>
            <person name="Wang Y."/>
            <person name="Cai H."/>
            <person name="Collins K."/>
            <person name="Stewart B.A."/>
            <person name="Lee S.R."/>
            <person name="Wilamowska K."/>
            <person name="Weinberg Z."/>
            <person name="Ruzzo W.L."/>
            <person name="Wloga D."/>
            <person name="Gaertig J."/>
            <person name="Frankel J."/>
            <person name="Tsao C.-C."/>
            <person name="Gorovsky M.A."/>
            <person name="Keeling P.J."/>
            <person name="Waller R.F."/>
            <person name="Patron N.J."/>
            <person name="Cherry J.M."/>
            <person name="Stover N.A."/>
            <person name="Krieger C.J."/>
            <person name="del Toro C."/>
            <person name="Ryder H.F."/>
            <person name="Williamson S.C."/>
            <person name="Barbeau R.A."/>
            <person name="Hamilton E.P."/>
            <person name="Orias E."/>
        </authorList>
    </citation>
    <scope>NUCLEOTIDE SEQUENCE [LARGE SCALE GENOMIC DNA]</scope>
    <source>
        <strain evidence="4">SB210</strain>
    </source>
</reference>
<evidence type="ECO:0000256" key="2">
    <source>
        <dbReference type="SAM" id="SignalP"/>
    </source>
</evidence>